<dbReference type="AlphaFoldDB" id="A0ABD1Q5X2"/>
<evidence type="ECO:0000313" key="2">
    <source>
        <dbReference type="EMBL" id="KAL2471520.1"/>
    </source>
</evidence>
<evidence type="ECO:0000256" key="1">
    <source>
        <dbReference type="SAM" id="Phobius"/>
    </source>
</evidence>
<protein>
    <submittedName>
        <fullName evidence="2">Uncharacterized protein</fullName>
    </submittedName>
</protein>
<proteinExistence type="predicted"/>
<comment type="caution">
    <text evidence="2">The sequence shown here is derived from an EMBL/GenBank/DDBJ whole genome shotgun (WGS) entry which is preliminary data.</text>
</comment>
<organism evidence="2 3">
    <name type="scientific">Abeliophyllum distichum</name>
    <dbReference type="NCBI Taxonomy" id="126358"/>
    <lineage>
        <taxon>Eukaryota</taxon>
        <taxon>Viridiplantae</taxon>
        <taxon>Streptophyta</taxon>
        <taxon>Embryophyta</taxon>
        <taxon>Tracheophyta</taxon>
        <taxon>Spermatophyta</taxon>
        <taxon>Magnoliopsida</taxon>
        <taxon>eudicotyledons</taxon>
        <taxon>Gunneridae</taxon>
        <taxon>Pentapetalae</taxon>
        <taxon>asterids</taxon>
        <taxon>lamiids</taxon>
        <taxon>Lamiales</taxon>
        <taxon>Oleaceae</taxon>
        <taxon>Forsythieae</taxon>
        <taxon>Abeliophyllum</taxon>
    </lineage>
</organism>
<dbReference type="EMBL" id="JBFOLK010000012">
    <property type="protein sequence ID" value="KAL2471520.1"/>
    <property type="molecule type" value="Genomic_DNA"/>
</dbReference>
<reference evidence="3" key="1">
    <citation type="submission" date="2024-07" db="EMBL/GenBank/DDBJ databases">
        <title>Two chromosome-level genome assemblies of Korean endemic species Abeliophyllum distichum and Forsythia ovata (Oleaceae).</title>
        <authorList>
            <person name="Jang H."/>
        </authorList>
    </citation>
    <scope>NUCLEOTIDE SEQUENCE [LARGE SCALE GENOMIC DNA]</scope>
</reference>
<accession>A0ABD1Q5X2</accession>
<keyword evidence="1" id="KW-0812">Transmembrane</keyword>
<dbReference type="Proteomes" id="UP001604336">
    <property type="component" value="Unassembled WGS sequence"/>
</dbReference>
<evidence type="ECO:0000313" key="3">
    <source>
        <dbReference type="Proteomes" id="UP001604336"/>
    </source>
</evidence>
<keyword evidence="1" id="KW-1133">Transmembrane helix</keyword>
<gene>
    <name evidence="2" type="ORF">Adt_39656</name>
</gene>
<keyword evidence="3" id="KW-1185">Reference proteome</keyword>
<sequence length="107" mass="11677">MIANRAMQVVVVVSESTSLTVLVLGVVVWKDNEMVLKTLKFLKDSVDGQIHIVSPMISLFLVEDTAKLSREGRTVDEGNLQFEGGAGERKEEFLTEIGIGDSQVAVI</sequence>
<name>A0ABD1Q5X2_9LAMI</name>
<keyword evidence="1" id="KW-0472">Membrane</keyword>
<feature type="transmembrane region" description="Helical" evidence="1">
    <location>
        <begin position="6"/>
        <end position="29"/>
    </location>
</feature>